<accession>A0A1G8B0F4</accession>
<comment type="similarity">
    <text evidence="1">Belongs to the YoeB family.</text>
</comment>
<keyword evidence="8" id="KW-1185">Reference proteome</keyword>
<dbReference type="Proteomes" id="UP000199705">
    <property type="component" value="Unassembled WGS sequence"/>
</dbReference>
<evidence type="ECO:0000256" key="4">
    <source>
        <dbReference type="ARBA" id="ARBA00022759"/>
    </source>
</evidence>
<dbReference type="PANTHER" id="PTHR38039:SF1">
    <property type="entry name" value="TOXIN YOEB"/>
    <property type="match status" value="1"/>
</dbReference>
<dbReference type="SUPFAM" id="SSF143011">
    <property type="entry name" value="RelE-like"/>
    <property type="match status" value="1"/>
</dbReference>
<dbReference type="Gene3D" id="3.30.2310.20">
    <property type="entry name" value="RelE-like"/>
    <property type="match status" value="1"/>
</dbReference>
<dbReference type="InterPro" id="IPR035093">
    <property type="entry name" value="RelE/ParE_toxin_dom_sf"/>
</dbReference>
<sequence length="88" mass="10438">METINFTDEALTDLEYWKKSGNIIILKRIRQLIQAIQIDPFKGIGKPEALKHNLSGAWSRRINQEHRIVYKVEDHIVTVYSLRFHYTK</sequence>
<proteinExistence type="inferred from homology"/>
<dbReference type="RefSeq" id="WP_091169163.1">
    <property type="nucleotide sequence ID" value="NZ_FNCG01000008.1"/>
</dbReference>
<evidence type="ECO:0000313" key="8">
    <source>
        <dbReference type="Proteomes" id="UP000199705"/>
    </source>
</evidence>
<dbReference type="NCBIfam" id="TIGR02116">
    <property type="entry name" value="toxin_Txe_YoeB"/>
    <property type="match status" value="1"/>
</dbReference>
<dbReference type="AlphaFoldDB" id="A0A1G8B0F4"/>
<keyword evidence="2" id="KW-1277">Toxin-antitoxin system</keyword>
<gene>
    <name evidence="7" type="ORF">SAMN05192573_10831</name>
</gene>
<organism evidence="7 8">
    <name type="scientific">Mucilaginibacter gossypii</name>
    <dbReference type="NCBI Taxonomy" id="551996"/>
    <lineage>
        <taxon>Bacteria</taxon>
        <taxon>Pseudomonadati</taxon>
        <taxon>Bacteroidota</taxon>
        <taxon>Sphingobacteriia</taxon>
        <taxon>Sphingobacteriales</taxon>
        <taxon>Sphingobacteriaceae</taxon>
        <taxon>Mucilaginibacter</taxon>
    </lineage>
</organism>
<keyword evidence="5" id="KW-0378">Hydrolase</keyword>
<dbReference type="InterPro" id="IPR009614">
    <property type="entry name" value="YoeB_toxin"/>
</dbReference>
<dbReference type="GO" id="GO:0006401">
    <property type="term" value="P:RNA catabolic process"/>
    <property type="evidence" value="ECO:0007669"/>
    <property type="project" value="InterPro"/>
</dbReference>
<evidence type="ECO:0000256" key="1">
    <source>
        <dbReference type="ARBA" id="ARBA00008172"/>
    </source>
</evidence>
<evidence type="ECO:0000256" key="3">
    <source>
        <dbReference type="ARBA" id="ARBA00022722"/>
    </source>
</evidence>
<dbReference type="Pfam" id="PF06769">
    <property type="entry name" value="YoeB_toxin"/>
    <property type="match status" value="1"/>
</dbReference>
<dbReference type="STRING" id="551996.SAMN05192573_10831"/>
<evidence type="ECO:0000256" key="5">
    <source>
        <dbReference type="ARBA" id="ARBA00022801"/>
    </source>
</evidence>
<evidence type="ECO:0000256" key="6">
    <source>
        <dbReference type="ARBA" id="ARBA00030388"/>
    </source>
</evidence>
<dbReference type="PANTHER" id="PTHR38039">
    <property type="entry name" value="TOXIN YOEB"/>
    <property type="match status" value="1"/>
</dbReference>
<dbReference type="GO" id="GO:0045892">
    <property type="term" value="P:negative regulation of DNA-templated transcription"/>
    <property type="evidence" value="ECO:0007669"/>
    <property type="project" value="TreeGrafter"/>
</dbReference>
<keyword evidence="4" id="KW-0255">Endonuclease</keyword>
<name>A0A1G8B0F4_9SPHI</name>
<evidence type="ECO:0000256" key="2">
    <source>
        <dbReference type="ARBA" id="ARBA00022649"/>
    </source>
</evidence>
<dbReference type="EMBL" id="FNCG01000008">
    <property type="protein sequence ID" value="SDH26626.1"/>
    <property type="molecule type" value="Genomic_DNA"/>
</dbReference>
<reference evidence="8" key="1">
    <citation type="submission" date="2016-10" db="EMBL/GenBank/DDBJ databases">
        <authorList>
            <person name="Varghese N."/>
            <person name="Submissions S."/>
        </authorList>
    </citation>
    <scope>NUCLEOTIDE SEQUENCE [LARGE SCALE GENOMIC DNA]</scope>
    <source>
        <strain evidence="8">Gh-67</strain>
    </source>
</reference>
<dbReference type="GO" id="GO:0004519">
    <property type="term" value="F:endonuclease activity"/>
    <property type="evidence" value="ECO:0007669"/>
    <property type="project" value="UniProtKB-KW"/>
</dbReference>
<evidence type="ECO:0000313" key="7">
    <source>
        <dbReference type="EMBL" id="SDH26626.1"/>
    </source>
</evidence>
<dbReference type="GO" id="GO:0016787">
    <property type="term" value="F:hydrolase activity"/>
    <property type="evidence" value="ECO:0007669"/>
    <property type="project" value="UniProtKB-KW"/>
</dbReference>
<keyword evidence="3" id="KW-0540">Nuclease</keyword>
<protein>
    <recommendedName>
        <fullName evidence="6">Putative mRNA interferase YoeB</fullName>
    </recommendedName>
</protein>